<keyword evidence="3" id="KW-1185">Reference proteome</keyword>
<proteinExistence type="predicted"/>
<name>A0A427XU66_9TREE</name>
<reference evidence="2 3" key="1">
    <citation type="submission" date="2018-11" db="EMBL/GenBank/DDBJ databases">
        <title>Genome sequence of Saitozyma podzolica DSM 27192.</title>
        <authorList>
            <person name="Aliyu H."/>
            <person name="Gorte O."/>
            <person name="Ochsenreither K."/>
        </authorList>
    </citation>
    <scope>NUCLEOTIDE SEQUENCE [LARGE SCALE GENOMIC DNA]</scope>
    <source>
        <strain evidence="2 3">DSM 27192</strain>
    </source>
</reference>
<evidence type="ECO:0000256" key="1">
    <source>
        <dbReference type="SAM" id="MobiDB-lite"/>
    </source>
</evidence>
<feature type="region of interest" description="Disordered" evidence="1">
    <location>
        <begin position="1"/>
        <end position="175"/>
    </location>
</feature>
<feature type="compositionally biased region" description="Polar residues" evidence="1">
    <location>
        <begin position="45"/>
        <end position="94"/>
    </location>
</feature>
<evidence type="ECO:0000313" key="2">
    <source>
        <dbReference type="EMBL" id="RSH82281.1"/>
    </source>
</evidence>
<accession>A0A427XU66</accession>
<gene>
    <name evidence="2" type="ORF">EHS25_005991</name>
</gene>
<feature type="compositionally biased region" description="Polar residues" evidence="1">
    <location>
        <begin position="143"/>
        <end position="159"/>
    </location>
</feature>
<dbReference type="Proteomes" id="UP000279259">
    <property type="component" value="Unassembled WGS sequence"/>
</dbReference>
<sequence>MNFQHHDKNSVQSLLALLRTTQDSPASQTAAPTPGTLPHYPPPSASTRPDPSVSGVPSQRQLNDLLHSLNSRGTAAAQTPSTSSLQAEDSQYSSAFGGARHNLIEPFGPVGRTSDPSRLPYDPQIRTTPPKTPPADKARSGSFGRSNSATKAEGTGSTTREVDAGKVKGKGKGRALPGDPEYGVMGFKDALPVLTELLAGDEFLQELRKMKVDQDTLERRLWAKQEKVKAEHERRIKAEKDIARIARKTIPPDKQLEWSQKLSGDLSTFHRQSCLPAIDGLAQRQRERLEALGVPGLAGEAGDPKARDRVRRIMDVLQAGMEEG</sequence>
<feature type="compositionally biased region" description="Polar residues" evidence="1">
    <location>
        <begin position="19"/>
        <end position="31"/>
    </location>
</feature>
<protein>
    <submittedName>
        <fullName evidence="2">Uncharacterized protein</fullName>
    </submittedName>
</protein>
<dbReference type="AlphaFoldDB" id="A0A427XU66"/>
<comment type="caution">
    <text evidence="2">The sequence shown here is derived from an EMBL/GenBank/DDBJ whole genome shotgun (WGS) entry which is preliminary data.</text>
</comment>
<evidence type="ECO:0000313" key="3">
    <source>
        <dbReference type="Proteomes" id="UP000279259"/>
    </source>
</evidence>
<dbReference type="EMBL" id="RSCD01000027">
    <property type="protein sequence ID" value="RSH82281.1"/>
    <property type="molecule type" value="Genomic_DNA"/>
</dbReference>
<dbReference type="OrthoDB" id="21617at2759"/>
<organism evidence="2 3">
    <name type="scientific">Saitozyma podzolica</name>
    <dbReference type="NCBI Taxonomy" id="1890683"/>
    <lineage>
        <taxon>Eukaryota</taxon>
        <taxon>Fungi</taxon>
        <taxon>Dikarya</taxon>
        <taxon>Basidiomycota</taxon>
        <taxon>Agaricomycotina</taxon>
        <taxon>Tremellomycetes</taxon>
        <taxon>Tremellales</taxon>
        <taxon>Trimorphomycetaceae</taxon>
        <taxon>Saitozyma</taxon>
    </lineage>
</organism>